<evidence type="ECO:0000256" key="4">
    <source>
        <dbReference type="ARBA" id="ARBA00022989"/>
    </source>
</evidence>
<evidence type="ECO:0000256" key="7">
    <source>
        <dbReference type="SAM" id="Phobius"/>
    </source>
</evidence>
<dbReference type="NCBIfam" id="TIGR03716">
    <property type="entry name" value="R_switched_YkoY"/>
    <property type="match status" value="1"/>
</dbReference>
<keyword evidence="5 7" id="KW-0472">Membrane</keyword>
<feature type="transmembrane region" description="Helical" evidence="7">
    <location>
        <begin position="54"/>
        <end position="73"/>
    </location>
</feature>
<feature type="transmembrane region" description="Helical" evidence="7">
    <location>
        <begin position="20"/>
        <end position="42"/>
    </location>
</feature>
<feature type="transmembrane region" description="Helical" evidence="7">
    <location>
        <begin position="205"/>
        <end position="222"/>
    </location>
</feature>
<dbReference type="PANTHER" id="PTHR30238:SF4">
    <property type="entry name" value="SLL1022 PROTEIN"/>
    <property type="match status" value="1"/>
</dbReference>
<comment type="similarity">
    <text evidence="2">Belongs to the TerC family.</text>
</comment>
<sequence>MLDQLLDYSPNVGTDTLILLPVLIALEAILSADNAIALAAIAQGLEGQKLQSRALNIGLIAAFALRVLLILTATWVLRFWQFELLGAVYLLWLVFQYFTSNDEADGEVHHHGPRFASLWQAIPMIAITDLAFSLDSVTTAIAVSRETWLVLTGGLIGVITLRFMAGLFIRWLDEFVHLEDAGFLTVALVGLRLLARVVVPDFVPPEWLMISAIGLLFAWGFSKRKEEKNLPQSEAATGVESEPVEIESEHSLQKDSDLSSETVKTKS</sequence>
<evidence type="ECO:0000256" key="6">
    <source>
        <dbReference type="SAM" id="MobiDB-lite"/>
    </source>
</evidence>
<accession>A0AA97AGQ3</accession>
<evidence type="ECO:0000256" key="5">
    <source>
        <dbReference type="ARBA" id="ARBA00023136"/>
    </source>
</evidence>
<dbReference type="InterPro" id="IPR005496">
    <property type="entry name" value="Integral_membrane_TerC"/>
</dbReference>
<reference evidence="8" key="1">
    <citation type="submission" date="2020-05" db="EMBL/GenBank/DDBJ databases">
        <authorList>
            <person name="Zhu T."/>
            <person name="Keshari N."/>
            <person name="Lu X."/>
        </authorList>
    </citation>
    <scope>NUCLEOTIDE SEQUENCE</scope>
    <source>
        <strain evidence="8">NK1-12</strain>
    </source>
</reference>
<comment type="subcellular location">
    <subcellularLocation>
        <location evidence="1">Membrane</location>
        <topology evidence="1">Multi-pass membrane protein</topology>
    </subcellularLocation>
</comment>
<evidence type="ECO:0000313" key="8">
    <source>
        <dbReference type="EMBL" id="WNZ24585.1"/>
    </source>
</evidence>
<evidence type="ECO:0000256" key="3">
    <source>
        <dbReference type="ARBA" id="ARBA00022692"/>
    </source>
</evidence>
<dbReference type="RefSeq" id="WP_316430453.1">
    <property type="nucleotide sequence ID" value="NZ_CP053586.1"/>
</dbReference>
<dbReference type="AlphaFoldDB" id="A0AA97AGQ3"/>
<feature type="compositionally biased region" description="Basic and acidic residues" evidence="6">
    <location>
        <begin position="247"/>
        <end position="257"/>
    </location>
</feature>
<protein>
    <submittedName>
        <fullName evidence="8">DUF475 domain-containing protein</fullName>
    </submittedName>
</protein>
<evidence type="ECO:0000256" key="1">
    <source>
        <dbReference type="ARBA" id="ARBA00004141"/>
    </source>
</evidence>
<gene>
    <name evidence="8" type="ORF">HJG54_18150</name>
</gene>
<evidence type="ECO:0000256" key="2">
    <source>
        <dbReference type="ARBA" id="ARBA00007511"/>
    </source>
</evidence>
<keyword evidence="4 7" id="KW-1133">Transmembrane helix</keyword>
<dbReference type="EMBL" id="CP053586">
    <property type="protein sequence ID" value="WNZ24585.1"/>
    <property type="molecule type" value="Genomic_DNA"/>
</dbReference>
<proteinExistence type="inferred from homology"/>
<dbReference type="GO" id="GO:0016020">
    <property type="term" value="C:membrane"/>
    <property type="evidence" value="ECO:0007669"/>
    <property type="project" value="UniProtKB-SubCell"/>
</dbReference>
<dbReference type="PANTHER" id="PTHR30238">
    <property type="entry name" value="MEMBRANE BOUND PREDICTED REDOX MODULATOR"/>
    <property type="match status" value="1"/>
</dbReference>
<dbReference type="Pfam" id="PF03741">
    <property type="entry name" value="TerC"/>
    <property type="match status" value="1"/>
</dbReference>
<keyword evidence="3 7" id="KW-0812">Transmembrane</keyword>
<dbReference type="InterPro" id="IPR022493">
    <property type="entry name" value="CHP03716_TM_YkoY"/>
</dbReference>
<feature type="transmembrane region" description="Helical" evidence="7">
    <location>
        <begin position="148"/>
        <end position="169"/>
    </location>
</feature>
<name>A0AA97AGQ3_9CYAN</name>
<organism evidence="8">
    <name type="scientific">Leptolyngbya sp. NK1-12</name>
    <dbReference type="NCBI Taxonomy" id="2547451"/>
    <lineage>
        <taxon>Bacteria</taxon>
        <taxon>Bacillati</taxon>
        <taxon>Cyanobacteriota</taxon>
        <taxon>Cyanophyceae</taxon>
        <taxon>Leptolyngbyales</taxon>
        <taxon>Leptolyngbyaceae</taxon>
        <taxon>Leptolyngbya group</taxon>
        <taxon>Leptolyngbya</taxon>
    </lineage>
</organism>
<feature type="region of interest" description="Disordered" evidence="6">
    <location>
        <begin position="229"/>
        <end position="267"/>
    </location>
</feature>
<feature type="transmembrane region" description="Helical" evidence="7">
    <location>
        <begin position="118"/>
        <end position="142"/>
    </location>
</feature>